<evidence type="ECO:0000313" key="2">
    <source>
        <dbReference type="Proteomes" id="UP001383192"/>
    </source>
</evidence>
<dbReference type="Proteomes" id="UP001383192">
    <property type="component" value="Unassembled WGS sequence"/>
</dbReference>
<evidence type="ECO:0000313" key="1">
    <source>
        <dbReference type="EMBL" id="KAK7053068.1"/>
    </source>
</evidence>
<gene>
    <name evidence="1" type="ORF">VNI00_004389</name>
</gene>
<organism evidence="1 2">
    <name type="scientific">Paramarasmius palmivorus</name>
    <dbReference type="NCBI Taxonomy" id="297713"/>
    <lineage>
        <taxon>Eukaryota</taxon>
        <taxon>Fungi</taxon>
        <taxon>Dikarya</taxon>
        <taxon>Basidiomycota</taxon>
        <taxon>Agaricomycotina</taxon>
        <taxon>Agaricomycetes</taxon>
        <taxon>Agaricomycetidae</taxon>
        <taxon>Agaricales</taxon>
        <taxon>Marasmiineae</taxon>
        <taxon>Marasmiaceae</taxon>
        <taxon>Paramarasmius</taxon>
    </lineage>
</organism>
<name>A0AAW0DN49_9AGAR</name>
<proteinExistence type="predicted"/>
<reference evidence="1 2" key="1">
    <citation type="submission" date="2024-01" db="EMBL/GenBank/DDBJ databases">
        <title>A draft genome for a cacao thread blight-causing isolate of Paramarasmius palmivorus.</title>
        <authorList>
            <person name="Baruah I.K."/>
            <person name="Bukari Y."/>
            <person name="Amoako-Attah I."/>
            <person name="Meinhardt L.W."/>
            <person name="Bailey B.A."/>
            <person name="Cohen S.P."/>
        </authorList>
    </citation>
    <scope>NUCLEOTIDE SEQUENCE [LARGE SCALE GENOMIC DNA]</scope>
    <source>
        <strain evidence="1 2">GH-12</strain>
    </source>
</reference>
<keyword evidence="2" id="KW-1185">Reference proteome</keyword>
<sequence>MATHSPSNEIEEDAILELVVDLCRKAKHTAVVCDDILIQAAQHNETFTDEHKARLLQMVQHLLEWDGICPVVELEHIHSSLTQEHPVGDGDRFLRVTPHPSTAQENNGPHTSTYTQNESVPIVEVNSEQMLATSSPPPYTDLSDCLSMSSAPLYSEISGGDYTRYLVFFGTEPETRRCIHGLFYRWTDDGVWDGASKYLGDASHGRSSVWRPFRNAKKAVELYEGYRSNRSTFELLCEPFDESVHYLVLEGVRPGVYDNRSELVFEGLKYGSGKVIRFVGEKTEALKSFREYIIRREIQFYRTDYTDDI</sequence>
<comment type="caution">
    <text evidence="1">The sequence shown here is derived from an EMBL/GenBank/DDBJ whole genome shotgun (WGS) entry which is preliminary data.</text>
</comment>
<dbReference type="AlphaFoldDB" id="A0AAW0DN49"/>
<accession>A0AAW0DN49</accession>
<dbReference type="EMBL" id="JAYKXP010000011">
    <property type="protein sequence ID" value="KAK7053068.1"/>
    <property type="molecule type" value="Genomic_DNA"/>
</dbReference>
<protein>
    <submittedName>
        <fullName evidence="1">Uncharacterized protein</fullName>
    </submittedName>
</protein>